<dbReference type="AlphaFoldDB" id="M3CSI3"/>
<dbReference type="Proteomes" id="UP000011754">
    <property type="component" value="Unassembled WGS sequence"/>
</dbReference>
<sequence length="54" mass="6611">MYLLTEVYGEEYLEEILEQGKEKFESNKKYQNLLKQEQDRKLVQEKVEINEVPF</sequence>
<evidence type="ECO:0000313" key="2">
    <source>
        <dbReference type="Proteomes" id="UP000011754"/>
    </source>
</evidence>
<reference evidence="1 2" key="1">
    <citation type="submission" date="2013-01" db="EMBL/GenBank/DDBJ databases">
        <authorList>
            <person name="Harkins D.M."/>
            <person name="Durkin A.S."/>
            <person name="Brinkac L.M."/>
            <person name="Haft D.H."/>
            <person name="Selengut J.D."/>
            <person name="Sanka R."/>
            <person name="DePew J."/>
            <person name="Purushe J."/>
            <person name="Hartskeerl R.A."/>
            <person name="Ahmed A."/>
            <person name="van der Linden H."/>
            <person name="Goris M.G.A."/>
            <person name="Vinetz J.M."/>
            <person name="Sutton G.G."/>
            <person name="Nierman W.C."/>
            <person name="Fouts D.E."/>
        </authorList>
    </citation>
    <scope>NUCLEOTIDE SEQUENCE [LARGE SCALE GENOMIC DNA]</scope>
    <source>
        <strain evidence="1 2">TE 1992</strain>
    </source>
</reference>
<protein>
    <submittedName>
        <fullName evidence="1">Uncharacterized protein</fullName>
    </submittedName>
</protein>
<proteinExistence type="predicted"/>
<organism evidence="1 2">
    <name type="scientific">Leptospira interrogans serovar Lora str. TE 1992</name>
    <dbReference type="NCBI Taxonomy" id="1193028"/>
    <lineage>
        <taxon>Bacteria</taxon>
        <taxon>Pseudomonadati</taxon>
        <taxon>Spirochaetota</taxon>
        <taxon>Spirochaetia</taxon>
        <taxon>Leptospirales</taxon>
        <taxon>Leptospiraceae</taxon>
        <taxon>Leptospira</taxon>
    </lineage>
</organism>
<evidence type="ECO:0000313" key="1">
    <source>
        <dbReference type="EMBL" id="EMF44599.1"/>
    </source>
</evidence>
<dbReference type="EMBL" id="AKWW02000012">
    <property type="protein sequence ID" value="EMF44599.1"/>
    <property type="molecule type" value="Genomic_DNA"/>
</dbReference>
<gene>
    <name evidence="1" type="ORF">LEP1GSC067_3624</name>
</gene>
<accession>M3CSI3</accession>
<name>M3CSI3_LEPIR</name>
<comment type="caution">
    <text evidence="1">The sequence shown here is derived from an EMBL/GenBank/DDBJ whole genome shotgun (WGS) entry which is preliminary data.</text>
</comment>